<evidence type="ECO:0000313" key="3">
    <source>
        <dbReference type="Proteomes" id="UP000596049"/>
    </source>
</evidence>
<accession>A0ABX7AWE5</accession>
<sequence>MQSLDGIKFAEMVQMGAHHLFQNANYVDSLNVFPVPDGDTGTNMNLSMTSGAKETELSASEHIGKTAQALSKGLLMGARGNSGVILSQLFRGFGKFIEKDATIDAKGFAGAFQAGVDTAYKAVMKPVEGTILTVAREAAKKGVEVAETETDIIAVMEAFTAEAQASLERTPELLPVLKEVGVVDSGGQGLQFVYEGFLASLKGEPLPQKNEATLDDLINAEHHRAQDFMNTADIEFGYCTEIMVRLEEGKEPFSEEQFRNELNPLGDSLLVISDEEIAKVHIHSEQPGAVLAMGQKYGNLIKIKVDNMREQHSAIVGEDHKVSSAKKVEKHPYAIVTIAMGEGVAELLRSIGASYVIEGGQTMNPSTEDIVKAVQEIGAEKVLILPNNKNIVMAAEQAVELLDIEAAVVPTKTIPQGMAAILSFNPEAAVEINQATMTEAFANVKTGQVTYAVRDTSIDGVEIHKDDFMALAEGKIVLSTPALKDAAEKVITDLVDEDAEIVTVIYGEDTTEENASELVKFIEENYPEVEVELFNGKQGLYPYIISVE</sequence>
<dbReference type="RefSeq" id="WP_053594174.1">
    <property type="nucleotide sequence ID" value="NZ_CP067341.1"/>
</dbReference>
<dbReference type="PROSITE" id="PS51480">
    <property type="entry name" value="DHAL"/>
    <property type="match status" value="1"/>
</dbReference>
<dbReference type="InterPro" id="IPR033470">
    <property type="entry name" value="FakA-like_C"/>
</dbReference>
<dbReference type="InterPro" id="IPR019986">
    <property type="entry name" value="YloV-like"/>
</dbReference>
<dbReference type="SUPFAM" id="SSF101473">
    <property type="entry name" value="DhaL-like"/>
    <property type="match status" value="1"/>
</dbReference>
<dbReference type="SMART" id="SM01121">
    <property type="entry name" value="Dak1_2"/>
    <property type="match status" value="1"/>
</dbReference>
<dbReference type="PANTHER" id="PTHR33434">
    <property type="entry name" value="DEGV DOMAIN-CONTAINING PROTEIN DR_1986-RELATED"/>
    <property type="match status" value="1"/>
</dbReference>
<dbReference type="Gene3D" id="1.25.40.340">
    <property type="match status" value="1"/>
</dbReference>
<evidence type="ECO:0000259" key="1">
    <source>
        <dbReference type="PROSITE" id="PS51480"/>
    </source>
</evidence>
<organism evidence="2 3">
    <name type="scientific">Lysinibacillus agricola</name>
    <dbReference type="NCBI Taxonomy" id="2590012"/>
    <lineage>
        <taxon>Bacteria</taxon>
        <taxon>Bacillati</taxon>
        <taxon>Bacillota</taxon>
        <taxon>Bacilli</taxon>
        <taxon>Bacillales</taxon>
        <taxon>Bacillaceae</taxon>
        <taxon>Lysinibacillus</taxon>
    </lineage>
</organism>
<gene>
    <name evidence="2" type="ORF">FJQ98_05910</name>
</gene>
<evidence type="ECO:0000313" key="2">
    <source>
        <dbReference type="EMBL" id="QQP13592.1"/>
    </source>
</evidence>
<reference evidence="2 3" key="1">
    <citation type="submission" date="2020-01" db="EMBL/GenBank/DDBJ databases">
        <authorList>
            <person name="Liu G."/>
            <person name="Liu B."/>
        </authorList>
    </citation>
    <scope>NUCLEOTIDE SEQUENCE [LARGE SCALE GENOMIC DNA]</scope>
    <source>
        <strain evidence="2 3">FJAT-51161</strain>
    </source>
</reference>
<dbReference type="InterPro" id="IPR004007">
    <property type="entry name" value="DhaL_dom"/>
</dbReference>
<dbReference type="Pfam" id="PF21645">
    <property type="entry name" value="FakA-like_M"/>
    <property type="match status" value="1"/>
</dbReference>
<protein>
    <submittedName>
        <fullName evidence="2">DAK2 domain-containing protein</fullName>
    </submittedName>
</protein>
<proteinExistence type="predicted"/>
<dbReference type="Pfam" id="PF13684">
    <property type="entry name" value="FakA-like_C"/>
    <property type="match status" value="1"/>
</dbReference>
<feature type="domain" description="DhaL" evidence="1">
    <location>
        <begin position="7"/>
        <end position="199"/>
    </location>
</feature>
<dbReference type="PANTHER" id="PTHR33434:SF4">
    <property type="entry name" value="PHOSPHATASE PROTEIN"/>
    <property type="match status" value="1"/>
</dbReference>
<dbReference type="InterPro" id="IPR050270">
    <property type="entry name" value="DegV_domain_contain"/>
</dbReference>
<dbReference type="Proteomes" id="UP000596049">
    <property type="component" value="Chromosome"/>
</dbReference>
<dbReference type="Pfam" id="PF02734">
    <property type="entry name" value="Dak2"/>
    <property type="match status" value="1"/>
</dbReference>
<dbReference type="InterPro" id="IPR048394">
    <property type="entry name" value="FakA-like_M"/>
</dbReference>
<dbReference type="EMBL" id="CP067341">
    <property type="protein sequence ID" value="QQP13592.1"/>
    <property type="molecule type" value="Genomic_DNA"/>
</dbReference>
<dbReference type="SMART" id="SM01120">
    <property type="entry name" value="Dak2"/>
    <property type="match status" value="1"/>
</dbReference>
<dbReference type="InterPro" id="IPR036117">
    <property type="entry name" value="DhaL_dom_sf"/>
</dbReference>
<keyword evidence="3" id="KW-1185">Reference proteome</keyword>
<name>A0ABX7AWE5_9BACI</name>
<dbReference type="NCBIfam" id="TIGR03599">
    <property type="entry name" value="YloV"/>
    <property type="match status" value="1"/>
</dbReference>